<feature type="domain" description="O-GlcNAc transferase C-terminal" evidence="9">
    <location>
        <begin position="286"/>
        <end position="436"/>
    </location>
</feature>
<dbReference type="Pfam" id="PF13844">
    <property type="entry name" value="Glyco_transf_41"/>
    <property type="match status" value="2"/>
</dbReference>
<dbReference type="Gene3D" id="3.40.50.11380">
    <property type="match status" value="1"/>
</dbReference>
<keyword evidence="6" id="KW-0677">Repeat</keyword>
<dbReference type="KEGG" id="pnu:Pnuc_0122"/>
<evidence type="ECO:0000313" key="11">
    <source>
        <dbReference type="Proteomes" id="UP000000231"/>
    </source>
</evidence>
<dbReference type="SMART" id="SM00028">
    <property type="entry name" value="TPR"/>
    <property type="match status" value="5"/>
</dbReference>
<comment type="similarity">
    <text evidence="2">Belongs to the glycosyltransferase 41 family. O-GlcNAc transferase subfamily.</text>
</comment>
<dbReference type="InterPro" id="IPR029489">
    <property type="entry name" value="OGT/SEC/SPY_C"/>
</dbReference>
<dbReference type="InterPro" id="IPR011990">
    <property type="entry name" value="TPR-like_helical_dom_sf"/>
</dbReference>
<sequence>MKEAVATQTLFANALTFAQSEQYQAAIDVLAKLLKAEPNHEGAQQLIGAISNALPNKNQSITLLKEFIEISSSSPVLLYALGSLHLELGNYPEAILHLNHALDLDPNSFESLHDIGAAYALSGNKVAALESLLKAAKINSQSADLFYNLGRLYDDQFEYGAAITAYRKSVEINSSFTEAWINLGIDLGVYKKYSESLRCLDIAYAQNPNVDFLYGDCLYLHMRMCLWEKLNLAKDNIEKGVMKGTRIIPPFPLSALIDSPTLNLEAAKIYTQARYPKNSSLGPISNSSNKKIKVGYFSPDFHEHPVSYLMAEVFELHDRSQFEIYGFSFGKPNNDAMRQRVESSFDHFLDVAQNTPQEIASMSREMGIDIAIDLCGFTENARTEIFAMRAAPIQASYIGFLGSMGAEYIDYLIADEVIVPPQLRQFYSEKIIYLPSYQANDSKRAPSEKYFAKSDFGIQEDQFVFCNLNNAFKITQAIFDSWLRILKMTPNSVMLLYAENAEATKNLLEYASKNGVAPQRFVFAERLTRADYLARYKITDLFLDTTPYNAGTTASDALWMDIPVITLQGESFPSRVASSLLTHLDLPELIHQSMAGYETQAVELATYPEKYIDLKNKLIANKNSTRLFNSNLFMHSYESALKEANTLFCANLPLKDIISL</sequence>
<keyword evidence="11" id="KW-1185">Reference proteome</keyword>
<keyword evidence="4" id="KW-0328">Glycosyltransferase</keyword>
<dbReference type="EC" id="2.4.1.255" evidence="3"/>
<dbReference type="Pfam" id="PF13414">
    <property type="entry name" value="TPR_11"/>
    <property type="match status" value="1"/>
</dbReference>
<evidence type="ECO:0000256" key="5">
    <source>
        <dbReference type="ARBA" id="ARBA00022679"/>
    </source>
</evidence>
<dbReference type="PANTHER" id="PTHR44998">
    <property type="match status" value="1"/>
</dbReference>
<evidence type="ECO:0000256" key="1">
    <source>
        <dbReference type="ARBA" id="ARBA00004922"/>
    </source>
</evidence>
<feature type="repeat" description="TPR" evidence="8">
    <location>
        <begin position="75"/>
        <end position="108"/>
    </location>
</feature>
<dbReference type="eggNOG" id="COG0457">
    <property type="taxonomic scope" value="Bacteria"/>
</dbReference>
<evidence type="ECO:0000259" key="9">
    <source>
        <dbReference type="Pfam" id="PF13844"/>
    </source>
</evidence>
<dbReference type="PANTHER" id="PTHR44998:SF1">
    <property type="entry name" value="UDP-N-ACETYLGLUCOSAMINE--PEPTIDE N-ACETYLGLUCOSAMINYLTRANSFERASE 110 KDA SUBUNIT"/>
    <property type="match status" value="1"/>
</dbReference>
<protein>
    <recommendedName>
        <fullName evidence="3">protein O-GlcNAc transferase</fullName>
        <ecNumber evidence="3">2.4.1.255</ecNumber>
    </recommendedName>
</protein>
<evidence type="ECO:0000256" key="2">
    <source>
        <dbReference type="ARBA" id="ARBA00005386"/>
    </source>
</evidence>
<evidence type="ECO:0000256" key="4">
    <source>
        <dbReference type="ARBA" id="ARBA00022676"/>
    </source>
</evidence>
<reference evidence="10 11" key="1">
    <citation type="journal article" date="2012" name="Stand. Genomic Sci.">
        <title>Complete genome sequence of Polynucleobacter necessarius subsp. asymbioticus type strain (QLW-P1DMWA-1(T)).</title>
        <authorList>
            <person name="Meincke L."/>
            <person name="Copeland A."/>
            <person name="Lapidus A."/>
            <person name="Lucas S."/>
            <person name="Berry K.W."/>
            <person name="Del Rio T.G."/>
            <person name="Hammon N."/>
            <person name="Dalin E."/>
            <person name="Tice H."/>
            <person name="Pitluck S."/>
            <person name="Richardson P."/>
            <person name="Bruce D."/>
            <person name="Goodwin L."/>
            <person name="Han C."/>
            <person name="Tapia R."/>
            <person name="Detter J.C."/>
            <person name="Schmutz J."/>
            <person name="Brettin T."/>
            <person name="Larimer F."/>
            <person name="Land M."/>
            <person name="Hauser L."/>
            <person name="Kyrpides N.C."/>
            <person name="Ivanova N."/>
            <person name="Goker M."/>
            <person name="Woyke T."/>
            <person name="Wu Q.L."/>
            <person name="Pockl M."/>
            <person name="Hahn M.W."/>
            <person name="Klenk H.P."/>
        </authorList>
    </citation>
    <scope>NUCLEOTIDE SEQUENCE [LARGE SCALE GENOMIC DNA]</scope>
    <source>
        <strain evidence="11">DSM 18221 / CIP 109841 / QLW-P1DMWA-1</strain>
    </source>
</reference>
<dbReference type="Gene3D" id="3.40.50.2000">
    <property type="entry name" value="Glycogen Phosphorylase B"/>
    <property type="match status" value="1"/>
</dbReference>
<dbReference type="CAZy" id="GT41">
    <property type="family name" value="Glycosyltransferase Family 41"/>
</dbReference>
<evidence type="ECO:0000256" key="8">
    <source>
        <dbReference type="PROSITE-ProRule" id="PRU00339"/>
    </source>
</evidence>
<comment type="pathway">
    <text evidence="1">Protein modification; protein glycosylation.</text>
</comment>
<accession>A4SV29</accession>
<keyword evidence="5" id="KW-0808">Transferase</keyword>
<dbReference type="AlphaFoldDB" id="A4SV29"/>
<dbReference type="PROSITE" id="PS50005">
    <property type="entry name" value="TPR"/>
    <property type="match status" value="3"/>
</dbReference>
<dbReference type="eggNOG" id="COG3914">
    <property type="taxonomic scope" value="Bacteria"/>
</dbReference>
<organism evidence="10 11">
    <name type="scientific">Polynucleobacter asymbioticus (strain DSM 18221 / CIP 109841 / QLW-P1DMWA-1)</name>
    <name type="common">Polynucleobacter necessarius subsp. asymbioticus</name>
    <dbReference type="NCBI Taxonomy" id="312153"/>
    <lineage>
        <taxon>Bacteria</taxon>
        <taxon>Pseudomonadati</taxon>
        <taxon>Pseudomonadota</taxon>
        <taxon>Betaproteobacteria</taxon>
        <taxon>Burkholderiales</taxon>
        <taxon>Burkholderiaceae</taxon>
        <taxon>Polynucleobacter</taxon>
    </lineage>
</organism>
<gene>
    <name evidence="10" type="ordered locus">Pnuc_0122</name>
</gene>
<evidence type="ECO:0000256" key="7">
    <source>
        <dbReference type="ARBA" id="ARBA00022803"/>
    </source>
</evidence>
<keyword evidence="7 8" id="KW-0802">TPR repeat</keyword>
<feature type="repeat" description="TPR" evidence="8">
    <location>
        <begin position="7"/>
        <end position="40"/>
    </location>
</feature>
<evidence type="ECO:0000256" key="3">
    <source>
        <dbReference type="ARBA" id="ARBA00011970"/>
    </source>
</evidence>
<dbReference type="Gene3D" id="1.25.40.10">
    <property type="entry name" value="Tetratricopeptide repeat domain"/>
    <property type="match status" value="2"/>
</dbReference>
<dbReference type="Pfam" id="PF13181">
    <property type="entry name" value="TPR_8"/>
    <property type="match status" value="1"/>
</dbReference>
<evidence type="ECO:0000256" key="6">
    <source>
        <dbReference type="ARBA" id="ARBA00022737"/>
    </source>
</evidence>
<proteinExistence type="inferred from homology"/>
<dbReference type="HOGENOM" id="CLU_001721_5_2_4"/>
<dbReference type="SUPFAM" id="SSF53756">
    <property type="entry name" value="UDP-Glycosyltransferase/glycogen phosphorylase"/>
    <property type="match status" value="1"/>
</dbReference>
<dbReference type="Proteomes" id="UP000000231">
    <property type="component" value="Chromosome"/>
</dbReference>
<dbReference type="GO" id="GO:0097363">
    <property type="term" value="F:protein O-acetylglucosaminyltransferase activity"/>
    <property type="evidence" value="ECO:0007669"/>
    <property type="project" value="UniProtKB-EC"/>
</dbReference>
<dbReference type="SUPFAM" id="SSF48452">
    <property type="entry name" value="TPR-like"/>
    <property type="match status" value="1"/>
</dbReference>
<dbReference type="InterPro" id="IPR019734">
    <property type="entry name" value="TPR_rpt"/>
</dbReference>
<feature type="repeat" description="TPR" evidence="8">
    <location>
        <begin position="143"/>
        <end position="176"/>
    </location>
</feature>
<dbReference type="PROSITE" id="PS50293">
    <property type="entry name" value="TPR_REGION"/>
    <property type="match status" value="1"/>
</dbReference>
<name>A4SV29_POLAQ</name>
<feature type="domain" description="O-GlcNAc transferase C-terminal" evidence="9">
    <location>
        <begin position="452"/>
        <end position="635"/>
    </location>
</feature>
<dbReference type="EMBL" id="CP000655">
    <property type="protein sequence ID" value="ABP33343.1"/>
    <property type="molecule type" value="Genomic_DNA"/>
</dbReference>
<evidence type="ECO:0000313" key="10">
    <source>
        <dbReference type="EMBL" id="ABP33343.1"/>
    </source>
</evidence>